<organism evidence="1 2">
    <name type="scientific">Hymenobacter bucti</name>
    <dbReference type="NCBI Taxonomy" id="1844114"/>
    <lineage>
        <taxon>Bacteria</taxon>
        <taxon>Pseudomonadati</taxon>
        <taxon>Bacteroidota</taxon>
        <taxon>Cytophagia</taxon>
        <taxon>Cytophagales</taxon>
        <taxon>Hymenobacteraceae</taxon>
        <taxon>Hymenobacter</taxon>
    </lineage>
</organism>
<gene>
    <name evidence="1" type="ORF">ACFSDX_16260</name>
</gene>
<evidence type="ECO:0000313" key="2">
    <source>
        <dbReference type="Proteomes" id="UP001597197"/>
    </source>
</evidence>
<dbReference type="Proteomes" id="UP001597197">
    <property type="component" value="Unassembled WGS sequence"/>
</dbReference>
<dbReference type="EMBL" id="JBHUFD010000005">
    <property type="protein sequence ID" value="MFD1874000.1"/>
    <property type="molecule type" value="Genomic_DNA"/>
</dbReference>
<accession>A0ABW4QYB9</accession>
<dbReference type="RefSeq" id="WP_382315382.1">
    <property type="nucleotide sequence ID" value="NZ_JBHUFD010000005.1"/>
</dbReference>
<evidence type="ECO:0000313" key="1">
    <source>
        <dbReference type="EMBL" id="MFD1874000.1"/>
    </source>
</evidence>
<keyword evidence="2" id="KW-1185">Reference proteome</keyword>
<reference evidence="2" key="1">
    <citation type="journal article" date="2019" name="Int. J. Syst. Evol. Microbiol.">
        <title>The Global Catalogue of Microorganisms (GCM) 10K type strain sequencing project: providing services to taxonomists for standard genome sequencing and annotation.</title>
        <authorList>
            <consortium name="The Broad Institute Genomics Platform"/>
            <consortium name="The Broad Institute Genome Sequencing Center for Infectious Disease"/>
            <person name="Wu L."/>
            <person name="Ma J."/>
        </authorList>
    </citation>
    <scope>NUCLEOTIDE SEQUENCE [LARGE SCALE GENOMIC DNA]</scope>
    <source>
        <strain evidence="2">CGMCC 1.15795</strain>
    </source>
</reference>
<protein>
    <submittedName>
        <fullName evidence="1">Uncharacterized protein</fullName>
    </submittedName>
</protein>
<name>A0ABW4QYB9_9BACT</name>
<proteinExistence type="predicted"/>
<sequence>MNFFQKLFARPAAKPASPPALPTPAPNWLEIEGQFVDLNTLTAPQLAELEARLLARRQQRGAALNTYVHTLAAERERLLENRDAHLWVLTLQLMFGEVLGRRVAIQDIGPGMQLQHLVLSFGQPDQVEAISGGLALLYGRPPTVSYFELDGATIVKAMIGLRPALPFGAVAE</sequence>
<comment type="caution">
    <text evidence="1">The sequence shown here is derived from an EMBL/GenBank/DDBJ whole genome shotgun (WGS) entry which is preliminary data.</text>
</comment>